<dbReference type="PROSITE" id="PS50011">
    <property type="entry name" value="PROTEIN_KINASE_DOM"/>
    <property type="match status" value="1"/>
</dbReference>
<name>A0A9P6H1S4_9MICR</name>
<evidence type="ECO:0000256" key="1">
    <source>
        <dbReference type="ARBA" id="ARBA00010791"/>
    </source>
</evidence>
<evidence type="ECO:0000256" key="5">
    <source>
        <dbReference type="ARBA" id="ARBA00022777"/>
    </source>
</evidence>
<accession>A0A9P6H1S4</accession>
<keyword evidence="6 7" id="KW-0067">ATP-binding</keyword>
<evidence type="ECO:0000256" key="3">
    <source>
        <dbReference type="ARBA" id="ARBA00022679"/>
    </source>
</evidence>
<keyword evidence="2" id="KW-0723">Serine/threonine-protein kinase</keyword>
<dbReference type="GO" id="GO:0035556">
    <property type="term" value="P:intracellular signal transduction"/>
    <property type="evidence" value="ECO:0007669"/>
    <property type="project" value="TreeGrafter"/>
</dbReference>
<keyword evidence="4 7" id="KW-0547">Nucleotide-binding</keyword>
<dbReference type="InterPro" id="IPR008271">
    <property type="entry name" value="Ser/Thr_kinase_AS"/>
</dbReference>
<feature type="domain" description="Protein kinase" evidence="8">
    <location>
        <begin position="48"/>
        <end position="308"/>
    </location>
</feature>
<keyword evidence="3" id="KW-0808">Transferase</keyword>
<evidence type="ECO:0000256" key="4">
    <source>
        <dbReference type="ARBA" id="ARBA00022741"/>
    </source>
</evidence>
<reference evidence="9 10" key="1">
    <citation type="journal article" date="2020" name="Genome Biol. Evol.">
        <title>Comparative genomics of strictly vertically transmitted, feminizing microsporidia endosymbionts of amphipod crustaceans.</title>
        <authorList>
            <person name="Cormier A."/>
            <person name="Chebbi M.A."/>
            <person name="Giraud I."/>
            <person name="Wattier R."/>
            <person name="Teixeira M."/>
            <person name="Gilbert C."/>
            <person name="Rigaud T."/>
            <person name="Cordaux R."/>
        </authorList>
    </citation>
    <scope>NUCLEOTIDE SEQUENCE [LARGE SCALE GENOMIC DNA]</scope>
    <source>
        <strain evidence="9 10">Ou3-Ou53</strain>
    </source>
</reference>
<evidence type="ECO:0000256" key="2">
    <source>
        <dbReference type="ARBA" id="ARBA00022527"/>
    </source>
</evidence>
<dbReference type="Pfam" id="PF00069">
    <property type="entry name" value="Pkinase"/>
    <property type="match status" value="1"/>
</dbReference>
<dbReference type="PANTHER" id="PTHR24346:SF82">
    <property type="entry name" value="KP78A-RELATED"/>
    <property type="match status" value="1"/>
</dbReference>
<dbReference type="PROSITE" id="PS00108">
    <property type="entry name" value="PROTEIN_KINASE_ST"/>
    <property type="match status" value="1"/>
</dbReference>
<dbReference type="SMART" id="SM00220">
    <property type="entry name" value="S_TKc"/>
    <property type="match status" value="1"/>
</dbReference>
<sequence length="562" mass="65854">MILDPRYSKLDKDLESLMDSSSVSMQTINEFGKVEDDEYVEDKYLKHFRIVRSLGSGSSSKVVLGINTENNEKVAIKIVPRRFEDLEFSPGDKTGKADIRIFRETIMSVLISHPYIARLKDFLYSHSHFFLIFEYIKGKQMYDLIVNEGELDEREARRYFRQLVSAIDYIHRNSIVHRDLKIENILVDEHGNVKLIDFGLSNFYDNKMLLNTFCGSLYFAAPELLMGHRYCGPEIDIWSLGVVLYVLLNGCVPFDDKDVVNLQGKIKEADFEFKKHLSEEVKQLILGMLQPNPSSRFTLDHIISSAWLNEGYDTTINSFFVRRYPLRSLHNNHLRVLATAMSFQFRNLEREVLRYYNICASDNETLEQIYWSKRPVISLYYLLEENLTDKRGSEEVDYITNINKSDRPEIINRFVNYVLSREKKSPCSKFFKTTVFKKAEQPVPPASASLLRLNEHPRIRNTYIKGFFKGIKVKYVGSHNALKKILVDIFRANRIKYEVTDKYFFCSVFVDDVECYFKVGMYFNMLFSDYYIGVHFLNGDRSLFKQFQEQISNTIRKRTVVC</sequence>
<dbReference type="GO" id="GO:0000226">
    <property type="term" value="P:microtubule cytoskeleton organization"/>
    <property type="evidence" value="ECO:0007669"/>
    <property type="project" value="TreeGrafter"/>
</dbReference>
<comment type="caution">
    <text evidence="9">The sequence shown here is derived from an EMBL/GenBank/DDBJ whole genome shotgun (WGS) entry which is preliminary data.</text>
</comment>
<organism evidence="9 10">
    <name type="scientific">Nosema granulosis</name>
    <dbReference type="NCBI Taxonomy" id="83296"/>
    <lineage>
        <taxon>Eukaryota</taxon>
        <taxon>Fungi</taxon>
        <taxon>Fungi incertae sedis</taxon>
        <taxon>Microsporidia</taxon>
        <taxon>Nosematidae</taxon>
        <taxon>Nosema</taxon>
    </lineage>
</organism>
<gene>
    <name evidence="9" type="primary">KIN1</name>
    <name evidence="9" type="ORF">NGRA_0225</name>
</gene>
<dbReference type="SUPFAM" id="SSF56112">
    <property type="entry name" value="Protein kinase-like (PK-like)"/>
    <property type="match status" value="1"/>
</dbReference>
<dbReference type="OrthoDB" id="193931at2759"/>
<dbReference type="GO" id="GO:0005524">
    <property type="term" value="F:ATP binding"/>
    <property type="evidence" value="ECO:0007669"/>
    <property type="project" value="UniProtKB-UniRule"/>
</dbReference>
<feature type="binding site" evidence="7">
    <location>
        <position position="77"/>
    </location>
    <ligand>
        <name>ATP</name>
        <dbReference type="ChEBI" id="CHEBI:30616"/>
    </ligand>
</feature>
<evidence type="ECO:0000313" key="10">
    <source>
        <dbReference type="Proteomes" id="UP000740883"/>
    </source>
</evidence>
<keyword evidence="10" id="KW-1185">Reference proteome</keyword>
<dbReference type="GO" id="GO:0004674">
    <property type="term" value="F:protein serine/threonine kinase activity"/>
    <property type="evidence" value="ECO:0007669"/>
    <property type="project" value="UniProtKB-KW"/>
</dbReference>
<dbReference type="Gene3D" id="1.10.510.10">
    <property type="entry name" value="Transferase(Phosphotransferase) domain 1"/>
    <property type="match status" value="1"/>
</dbReference>
<proteinExistence type="inferred from homology"/>
<dbReference type="GO" id="GO:0005737">
    <property type="term" value="C:cytoplasm"/>
    <property type="evidence" value="ECO:0007669"/>
    <property type="project" value="TreeGrafter"/>
</dbReference>
<dbReference type="InterPro" id="IPR000719">
    <property type="entry name" value="Prot_kinase_dom"/>
</dbReference>
<dbReference type="InterPro" id="IPR017441">
    <property type="entry name" value="Protein_kinase_ATP_BS"/>
</dbReference>
<evidence type="ECO:0000313" key="9">
    <source>
        <dbReference type="EMBL" id="KAF9764848.1"/>
    </source>
</evidence>
<dbReference type="Proteomes" id="UP000740883">
    <property type="component" value="Unassembled WGS sequence"/>
</dbReference>
<protein>
    <submittedName>
        <fullName evidence="9">Serine/threonine-protein kinase KIN1 like protein</fullName>
    </submittedName>
</protein>
<evidence type="ECO:0000256" key="6">
    <source>
        <dbReference type="ARBA" id="ARBA00022840"/>
    </source>
</evidence>
<dbReference type="FunFam" id="1.10.510.10:FF:000571">
    <property type="entry name" value="Maternal embryonic leucine zipper kinase"/>
    <property type="match status" value="1"/>
</dbReference>
<dbReference type="EMBL" id="SBJO01000007">
    <property type="protein sequence ID" value="KAF9764848.1"/>
    <property type="molecule type" value="Genomic_DNA"/>
</dbReference>
<dbReference type="AlphaFoldDB" id="A0A9P6H1S4"/>
<dbReference type="PANTHER" id="PTHR24346">
    <property type="entry name" value="MAP/MICROTUBULE AFFINITY-REGULATING KINASE"/>
    <property type="match status" value="1"/>
</dbReference>
<keyword evidence="5 9" id="KW-0418">Kinase</keyword>
<evidence type="ECO:0000256" key="7">
    <source>
        <dbReference type="PROSITE-ProRule" id="PRU10141"/>
    </source>
</evidence>
<evidence type="ECO:0000259" key="8">
    <source>
        <dbReference type="PROSITE" id="PS50011"/>
    </source>
</evidence>
<dbReference type="PROSITE" id="PS00107">
    <property type="entry name" value="PROTEIN_KINASE_ATP"/>
    <property type="match status" value="1"/>
</dbReference>
<comment type="similarity">
    <text evidence="1">Belongs to the protein kinase superfamily. CAMK Ser/Thr protein kinase family. NIM1 subfamily.</text>
</comment>
<dbReference type="InterPro" id="IPR011009">
    <property type="entry name" value="Kinase-like_dom_sf"/>
</dbReference>